<evidence type="ECO:0000313" key="2">
    <source>
        <dbReference type="Proteomes" id="UP000001075"/>
    </source>
</evidence>
<sequence length="55" mass="6670">MYGMCCHFPNIVKSWSNIFNYLKALEYKVRNNYCVNKIIENLLREGKENLRRKIT</sequence>
<dbReference type="AlphaFoldDB" id="G3H8M3"/>
<organism evidence="1 2">
    <name type="scientific">Cricetulus griseus</name>
    <name type="common">Chinese hamster</name>
    <name type="synonym">Cricetulus barabensis griseus</name>
    <dbReference type="NCBI Taxonomy" id="10029"/>
    <lineage>
        <taxon>Eukaryota</taxon>
        <taxon>Metazoa</taxon>
        <taxon>Chordata</taxon>
        <taxon>Craniata</taxon>
        <taxon>Vertebrata</taxon>
        <taxon>Euteleostomi</taxon>
        <taxon>Mammalia</taxon>
        <taxon>Eutheria</taxon>
        <taxon>Euarchontoglires</taxon>
        <taxon>Glires</taxon>
        <taxon>Rodentia</taxon>
        <taxon>Myomorpha</taxon>
        <taxon>Muroidea</taxon>
        <taxon>Cricetidae</taxon>
        <taxon>Cricetinae</taxon>
        <taxon>Cricetulus</taxon>
    </lineage>
</organism>
<name>G3H8M3_CRIGR</name>
<proteinExistence type="predicted"/>
<dbReference type="InParanoid" id="G3H8M3"/>
<dbReference type="EMBL" id="JH000215">
    <property type="protein sequence ID" value="EGW03095.1"/>
    <property type="molecule type" value="Genomic_DNA"/>
</dbReference>
<gene>
    <name evidence="1" type="ORF">I79_006727</name>
</gene>
<accession>G3H8M3</accession>
<dbReference type="Proteomes" id="UP000001075">
    <property type="component" value="Unassembled WGS sequence"/>
</dbReference>
<protein>
    <submittedName>
        <fullName evidence="1">Uncharacterized protein</fullName>
    </submittedName>
</protein>
<reference evidence="2" key="1">
    <citation type="journal article" date="2011" name="Nat. Biotechnol.">
        <title>The genomic sequence of the Chinese hamster ovary (CHO)-K1 cell line.</title>
        <authorList>
            <person name="Xu X."/>
            <person name="Nagarajan H."/>
            <person name="Lewis N.E."/>
            <person name="Pan S."/>
            <person name="Cai Z."/>
            <person name="Liu X."/>
            <person name="Chen W."/>
            <person name="Xie M."/>
            <person name="Wang W."/>
            <person name="Hammond S."/>
            <person name="Andersen M.R."/>
            <person name="Neff N."/>
            <person name="Passarelli B."/>
            <person name="Koh W."/>
            <person name="Fan H.C."/>
            <person name="Wang J."/>
            <person name="Gui Y."/>
            <person name="Lee K.H."/>
            <person name="Betenbaugh M.J."/>
            <person name="Quake S.R."/>
            <person name="Famili I."/>
            <person name="Palsson B.O."/>
            <person name="Wang J."/>
        </authorList>
    </citation>
    <scope>NUCLEOTIDE SEQUENCE [LARGE SCALE GENOMIC DNA]</scope>
    <source>
        <strain evidence="2">CHO K1 cell line</strain>
    </source>
</reference>
<evidence type="ECO:0000313" key="1">
    <source>
        <dbReference type="EMBL" id="EGW03095.1"/>
    </source>
</evidence>